<keyword evidence="5 15" id="KW-0378">Hydrolase</keyword>
<dbReference type="Gene3D" id="1.10.10.160">
    <property type="match status" value="1"/>
</dbReference>
<comment type="caution">
    <text evidence="19">The sequence shown here is derived from an EMBL/GenBank/DDBJ whole genome shotgun (WGS) entry which is preliminary data.</text>
</comment>
<evidence type="ECO:0000256" key="13">
    <source>
        <dbReference type="ARBA" id="ARBA00034808"/>
    </source>
</evidence>
<dbReference type="Gene3D" id="1.10.486.10">
    <property type="entry name" value="PCRA, domain 4"/>
    <property type="match status" value="1"/>
</dbReference>
<evidence type="ECO:0000256" key="15">
    <source>
        <dbReference type="PROSITE-ProRule" id="PRU00560"/>
    </source>
</evidence>
<keyword evidence="8 15" id="KW-0067">ATP-binding</keyword>
<evidence type="ECO:0000259" key="17">
    <source>
        <dbReference type="PROSITE" id="PS51198"/>
    </source>
</evidence>
<sequence>MLNNTLNPAQLEAIKHTTGPLLIVAGAGTGKTTVIAEKIAYLVNTQKIPAKNILAVTFTEKATAEMSDRVSALLPDGGLDATVCTFHSLGRRILETHGLEVGLPNNFKVLNDIEAWLLVRQNLERFNLDYYRPLGNPAKFIHALLKHFGRCKDELITPEKYLAHAENLQLDGDSSSLPLARNDNDGESDALIQKRTAELSSAYHLYNQILLENDCLDFSDLIFYTVKLLRERPNILKIYQNIWPNILVDEFQDTNWAQYELIKLLAKGREDTVGLTVVGDDDQSIYKFRGASVANILQFSTDFPKSKQVVLTENYRSGQTILDYAHNFITLNNPDRLEAKLGLDKKLISATKKFATVEFSNPTSASAEGEEIAKNILALKKKNDLGWSDFAVLCRTHQIVDQILPSLTSRGIPTVSAGASGYLRTGAALNCLAAFKLADNYHESPAVYRLLNSVIYDLPYEDASKLALFVKRKSVSLYQAVKAGVNGEIKLSTAGQICTAKFLADTAKLSVDAKTEPAIKVLYNFLENSGYLKKLADAPEKNYRDIMALQALFDYLEKFQSDNPDTGVGAWLKYYEYALEAGETGEAEADSADGVPVLTIHSAKGLEFEYVFIPSLVDLRFPAVNRSEAIELPSELVNEKVLPEDDAHLEEERRLFYVALTRAKSGVFLSGAKDYGGAREKKLSRFVSELEKTNKVKLNDHSLTPSSERRGKATISPPARGGDEGAVRAITTPQTFSFSQISTYQSCPWQYRYKFILHIPTLGKGVFSFGHTLHLTLQKFYERLIALNSARQGELFDAPHISPPARGGDEEGVGAITVASLEELLELYRANWQDDWFYSAENKARYRAEGETILKNFYAINTKAGWTIPLGLETGFRFKVAGADFKGQIDRIDRQADGKIRLIDYKTGRPKTTLTFNDKLQLLVYQWAATSISALAQMGEIGTLSYFYLNDGTEMDFIGAEKDLAKTAATVEEIIKKIQARDFTSTPDKETCANCDFRDICEFRK</sequence>
<feature type="domain" description="UvrD-like helicase C-terminal" evidence="18">
    <location>
        <begin position="326"/>
        <end position="605"/>
    </location>
</feature>
<dbReference type="Pfam" id="PF00580">
    <property type="entry name" value="UvrD-helicase"/>
    <property type="match status" value="1"/>
</dbReference>
<dbReference type="Gene3D" id="3.40.50.300">
    <property type="entry name" value="P-loop containing nucleotide triphosphate hydrolases"/>
    <property type="match status" value="2"/>
</dbReference>
<dbReference type="Pfam" id="PF12705">
    <property type="entry name" value="PDDEXK_1"/>
    <property type="match status" value="1"/>
</dbReference>
<keyword evidence="4" id="KW-0227">DNA damage</keyword>
<dbReference type="GO" id="GO:0003677">
    <property type="term" value="F:DNA binding"/>
    <property type="evidence" value="ECO:0007669"/>
    <property type="project" value="UniProtKB-KW"/>
</dbReference>
<feature type="region of interest" description="Disordered" evidence="16">
    <location>
        <begin position="700"/>
        <end position="725"/>
    </location>
</feature>
<evidence type="ECO:0000256" key="14">
    <source>
        <dbReference type="ARBA" id="ARBA00048988"/>
    </source>
</evidence>
<keyword evidence="2" id="KW-0540">Nuclease</keyword>
<dbReference type="GO" id="GO:0043138">
    <property type="term" value="F:3'-5' DNA helicase activity"/>
    <property type="evidence" value="ECO:0007669"/>
    <property type="project" value="UniProtKB-EC"/>
</dbReference>
<dbReference type="EMBL" id="MFQZ01000005">
    <property type="protein sequence ID" value="OGH88171.1"/>
    <property type="molecule type" value="Genomic_DNA"/>
</dbReference>
<evidence type="ECO:0000256" key="8">
    <source>
        <dbReference type="ARBA" id="ARBA00022840"/>
    </source>
</evidence>
<proteinExistence type="inferred from homology"/>
<keyword evidence="9" id="KW-0238">DNA-binding</keyword>
<dbReference type="PANTHER" id="PTHR11070:SF2">
    <property type="entry name" value="ATP-DEPENDENT DNA HELICASE SRS2"/>
    <property type="match status" value="1"/>
</dbReference>
<accession>A0A1F6NWB3</accession>
<dbReference type="Gene3D" id="3.90.320.10">
    <property type="match status" value="1"/>
</dbReference>
<evidence type="ECO:0000256" key="16">
    <source>
        <dbReference type="SAM" id="MobiDB-lite"/>
    </source>
</evidence>
<evidence type="ECO:0000256" key="7">
    <source>
        <dbReference type="ARBA" id="ARBA00022839"/>
    </source>
</evidence>
<evidence type="ECO:0000313" key="20">
    <source>
        <dbReference type="Proteomes" id="UP000177907"/>
    </source>
</evidence>
<protein>
    <recommendedName>
        <fullName evidence="13">DNA 3'-5' helicase</fullName>
        <ecNumber evidence="13">5.6.2.4</ecNumber>
    </recommendedName>
</protein>
<comment type="similarity">
    <text evidence="1">Belongs to the helicase family. UvrD subfamily.</text>
</comment>
<dbReference type="EC" id="5.6.2.4" evidence="13"/>
<dbReference type="GO" id="GO:0004527">
    <property type="term" value="F:exonuclease activity"/>
    <property type="evidence" value="ECO:0007669"/>
    <property type="project" value="UniProtKB-KW"/>
</dbReference>
<evidence type="ECO:0000256" key="10">
    <source>
        <dbReference type="ARBA" id="ARBA00023204"/>
    </source>
</evidence>
<evidence type="ECO:0000256" key="2">
    <source>
        <dbReference type="ARBA" id="ARBA00022722"/>
    </source>
</evidence>
<dbReference type="CDD" id="cd17932">
    <property type="entry name" value="DEXQc_UvrD"/>
    <property type="match status" value="1"/>
</dbReference>
<comment type="catalytic activity">
    <reaction evidence="12">
        <text>Couples ATP hydrolysis with the unwinding of duplex DNA by translocating in the 3'-5' direction.</text>
        <dbReference type="EC" id="5.6.2.4"/>
    </reaction>
</comment>
<evidence type="ECO:0000256" key="5">
    <source>
        <dbReference type="ARBA" id="ARBA00022801"/>
    </source>
</evidence>
<gene>
    <name evidence="19" type="ORF">A3J93_00310</name>
</gene>
<dbReference type="PROSITE" id="PS51198">
    <property type="entry name" value="UVRD_HELICASE_ATP_BIND"/>
    <property type="match status" value="1"/>
</dbReference>
<dbReference type="InterPro" id="IPR011604">
    <property type="entry name" value="PDDEXK-like_dom_sf"/>
</dbReference>
<evidence type="ECO:0000313" key="19">
    <source>
        <dbReference type="EMBL" id="OGH88171.1"/>
    </source>
</evidence>
<dbReference type="STRING" id="1798704.A3J93_00310"/>
<dbReference type="SUPFAM" id="SSF52540">
    <property type="entry name" value="P-loop containing nucleoside triphosphate hydrolases"/>
    <property type="match status" value="1"/>
</dbReference>
<keyword evidence="6 15" id="KW-0347">Helicase</keyword>
<keyword evidence="10" id="KW-0234">DNA repair</keyword>
<feature type="binding site" evidence="15">
    <location>
        <begin position="25"/>
        <end position="32"/>
    </location>
    <ligand>
        <name>ATP</name>
        <dbReference type="ChEBI" id="CHEBI:30616"/>
    </ligand>
</feature>
<evidence type="ECO:0000256" key="11">
    <source>
        <dbReference type="ARBA" id="ARBA00023235"/>
    </source>
</evidence>
<dbReference type="PANTHER" id="PTHR11070">
    <property type="entry name" value="UVRD / RECB / PCRA DNA HELICASE FAMILY MEMBER"/>
    <property type="match status" value="1"/>
</dbReference>
<dbReference type="Pfam" id="PF13361">
    <property type="entry name" value="UvrD_C"/>
    <property type="match status" value="1"/>
</dbReference>
<dbReference type="InterPro" id="IPR000212">
    <property type="entry name" value="DNA_helicase_UvrD/REP"/>
</dbReference>
<evidence type="ECO:0000256" key="1">
    <source>
        <dbReference type="ARBA" id="ARBA00009922"/>
    </source>
</evidence>
<evidence type="ECO:0000256" key="12">
    <source>
        <dbReference type="ARBA" id="ARBA00034617"/>
    </source>
</evidence>
<keyword evidence="11" id="KW-0413">Isomerase</keyword>
<dbReference type="InterPro" id="IPR038726">
    <property type="entry name" value="PDDEXK_AddAB-type"/>
</dbReference>
<comment type="catalytic activity">
    <reaction evidence="14">
        <text>ATP + H2O = ADP + phosphate + H(+)</text>
        <dbReference type="Rhea" id="RHEA:13065"/>
        <dbReference type="ChEBI" id="CHEBI:15377"/>
        <dbReference type="ChEBI" id="CHEBI:15378"/>
        <dbReference type="ChEBI" id="CHEBI:30616"/>
        <dbReference type="ChEBI" id="CHEBI:43474"/>
        <dbReference type="ChEBI" id="CHEBI:456216"/>
        <dbReference type="EC" id="5.6.2.4"/>
    </reaction>
</comment>
<evidence type="ECO:0000256" key="9">
    <source>
        <dbReference type="ARBA" id="ARBA00023125"/>
    </source>
</evidence>
<reference evidence="19 20" key="1">
    <citation type="journal article" date="2016" name="Nat. Commun.">
        <title>Thousands of microbial genomes shed light on interconnected biogeochemical processes in an aquifer system.</title>
        <authorList>
            <person name="Anantharaman K."/>
            <person name="Brown C.T."/>
            <person name="Hug L.A."/>
            <person name="Sharon I."/>
            <person name="Castelle C.J."/>
            <person name="Probst A.J."/>
            <person name="Thomas B.C."/>
            <person name="Singh A."/>
            <person name="Wilkins M.J."/>
            <person name="Karaoz U."/>
            <person name="Brodie E.L."/>
            <person name="Williams K.H."/>
            <person name="Hubbard S.S."/>
            <person name="Banfield J.F."/>
        </authorList>
    </citation>
    <scope>NUCLEOTIDE SEQUENCE [LARGE SCALE GENOMIC DNA]</scope>
</reference>
<evidence type="ECO:0000256" key="4">
    <source>
        <dbReference type="ARBA" id="ARBA00022763"/>
    </source>
</evidence>
<keyword evidence="3 15" id="KW-0547">Nucleotide-binding</keyword>
<dbReference type="GO" id="GO:0000725">
    <property type="term" value="P:recombinational repair"/>
    <property type="evidence" value="ECO:0007669"/>
    <property type="project" value="TreeGrafter"/>
</dbReference>
<evidence type="ECO:0000256" key="6">
    <source>
        <dbReference type="ARBA" id="ARBA00022806"/>
    </source>
</evidence>
<dbReference type="PROSITE" id="PS51217">
    <property type="entry name" value="UVRD_HELICASE_CTER"/>
    <property type="match status" value="1"/>
</dbReference>
<name>A0A1F6NWB3_9BACT</name>
<dbReference type="GO" id="GO:0005524">
    <property type="term" value="F:ATP binding"/>
    <property type="evidence" value="ECO:0007669"/>
    <property type="project" value="UniProtKB-UniRule"/>
</dbReference>
<keyword evidence="7" id="KW-0269">Exonuclease</keyword>
<dbReference type="InterPro" id="IPR013986">
    <property type="entry name" value="DExx_box_DNA_helicase_dom_sf"/>
</dbReference>
<dbReference type="InterPro" id="IPR014016">
    <property type="entry name" value="UvrD-like_ATP-bd"/>
</dbReference>
<dbReference type="InterPro" id="IPR014017">
    <property type="entry name" value="DNA_helicase_UvrD-like_C"/>
</dbReference>
<dbReference type="Proteomes" id="UP000177907">
    <property type="component" value="Unassembled WGS sequence"/>
</dbReference>
<feature type="domain" description="UvrD-like helicase ATP-binding" evidence="17">
    <location>
        <begin position="4"/>
        <end position="318"/>
    </location>
</feature>
<dbReference type="AlphaFoldDB" id="A0A1F6NWB3"/>
<evidence type="ECO:0000259" key="18">
    <source>
        <dbReference type="PROSITE" id="PS51217"/>
    </source>
</evidence>
<evidence type="ECO:0000256" key="3">
    <source>
        <dbReference type="ARBA" id="ARBA00022741"/>
    </source>
</evidence>
<dbReference type="InterPro" id="IPR027417">
    <property type="entry name" value="P-loop_NTPase"/>
</dbReference>
<organism evidence="19 20">
    <name type="scientific">Candidatus Magasanikbacteria bacterium RIFOXYC2_FULL_42_28</name>
    <dbReference type="NCBI Taxonomy" id="1798704"/>
    <lineage>
        <taxon>Bacteria</taxon>
        <taxon>Candidatus Magasanikiibacteriota</taxon>
    </lineage>
</organism>